<keyword evidence="9" id="KW-0418">Kinase</keyword>
<evidence type="ECO:0000256" key="6">
    <source>
        <dbReference type="ARBA" id="ARBA00022679"/>
    </source>
</evidence>
<evidence type="ECO:0000313" key="23">
    <source>
        <dbReference type="EMBL" id="MFD2096339.1"/>
    </source>
</evidence>
<dbReference type="InterPro" id="IPR036890">
    <property type="entry name" value="HATPase_C_sf"/>
</dbReference>
<comment type="catalytic activity">
    <reaction evidence="1">
        <text>ATP + protein L-histidine = ADP + protein N-phospho-L-histidine.</text>
        <dbReference type="EC" id="2.7.13.3"/>
    </reaction>
</comment>
<dbReference type="PRINTS" id="PR00344">
    <property type="entry name" value="BCTRLSENSOR"/>
</dbReference>
<dbReference type="PROSITE" id="PS50894">
    <property type="entry name" value="HPT"/>
    <property type="match status" value="1"/>
</dbReference>
<keyword evidence="11 18" id="KW-1133">Transmembrane helix</keyword>
<keyword evidence="12" id="KW-0902">Two-component regulatory system</keyword>
<evidence type="ECO:0000256" key="4">
    <source>
        <dbReference type="ARBA" id="ARBA00022475"/>
    </source>
</evidence>
<evidence type="ECO:0000256" key="9">
    <source>
        <dbReference type="ARBA" id="ARBA00022777"/>
    </source>
</evidence>
<dbReference type="InterPro" id="IPR036641">
    <property type="entry name" value="HPT_dom_sf"/>
</dbReference>
<dbReference type="SUPFAM" id="SSF47384">
    <property type="entry name" value="Homodimeric domain of signal transducing histidine kinase"/>
    <property type="match status" value="1"/>
</dbReference>
<dbReference type="EC" id="2.7.13.3" evidence="3"/>
<comment type="caution">
    <text evidence="23">The sequence shown here is derived from an EMBL/GenBank/DDBJ whole genome shotgun (WGS) entry which is preliminary data.</text>
</comment>
<feature type="modified residue" description="4-aspartylphosphate" evidence="15">
    <location>
        <position position="595"/>
    </location>
</feature>
<keyword evidence="16" id="KW-0175">Coiled coil</keyword>
<keyword evidence="4" id="KW-1003">Cell membrane</keyword>
<evidence type="ECO:0000256" key="18">
    <source>
        <dbReference type="SAM" id="Phobius"/>
    </source>
</evidence>
<keyword evidence="6" id="KW-0808">Transferase</keyword>
<dbReference type="Gene3D" id="6.10.340.10">
    <property type="match status" value="1"/>
</dbReference>
<protein>
    <recommendedName>
        <fullName evidence="3">histidine kinase</fullName>
        <ecNumber evidence="3">2.7.13.3</ecNumber>
    </recommendedName>
</protein>
<evidence type="ECO:0000256" key="1">
    <source>
        <dbReference type="ARBA" id="ARBA00000085"/>
    </source>
</evidence>
<keyword evidence="8" id="KW-0547">Nucleotide-binding</keyword>
<feature type="region of interest" description="Disordered" evidence="17">
    <location>
        <begin position="816"/>
        <end position="838"/>
    </location>
</feature>
<dbReference type="CDD" id="cd00082">
    <property type="entry name" value="HisKA"/>
    <property type="match status" value="1"/>
</dbReference>
<dbReference type="CDD" id="cd17546">
    <property type="entry name" value="REC_hyHK_CKI1_RcsC-like"/>
    <property type="match status" value="2"/>
</dbReference>
<dbReference type="CDD" id="cd16922">
    <property type="entry name" value="HATPase_EvgS-ArcB-TorS-like"/>
    <property type="match status" value="1"/>
</dbReference>
<evidence type="ECO:0000256" key="11">
    <source>
        <dbReference type="ARBA" id="ARBA00022989"/>
    </source>
</evidence>
<dbReference type="Gene3D" id="3.40.50.2300">
    <property type="match status" value="2"/>
</dbReference>
<feature type="coiled-coil region" evidence="16">
    <location>
        <begin position="225"/>
        <end position="284"/>
    </location>
</feature>
<evidence type="ECO:0000256" key="5">
    <source>
        <dbReference type="ARBA" id="ARBA00022553"/>
    </source>
</evidence>
<organism evidence="23 24">
    <name type="scientific">Corallincola platygyrae</name>
    <dbReference type="NCBI Taxonomy" id="1193278"/>
    <lineage>
        <taxon>Bacteria</taxon>
        <taxon>Pseudomonadati</taxon>
        <taxon>Pseudomonadota</taxon>
        <taxon>Gammaproteobacteria</taxon>
        <taxon>Alteromonadales</taxon>
        <taxon>Psychromonadaceae</taxon>
        <taxon>Corallincola</taxon>
    </lineage>
</organism>
<dbReference type="PROSITE" id="PS50109">
    <property type="entry name" value="HIS_KIN"/>
    <property type="match status" value="1"/>
</dbReference>
<dbReference type="InterPro" id="IPR005467">
    <property type="entry name" value="His_kinase_dom"/>
</dbReference>
<dbReference type="InterPro" id="IPR033414">
    <property type="entry name" value="Sensor_dom"/>
</dbReference>
<keyword evidence="7 18" id="KW-0812">Transmembrane</keyword>
<feature type="transmembrane region" description="Helical" evidence="18">
    <location>
        <begin position="156"/>
        <end position="178"/>
    </location>
</feature>
<accession>A0ABW4XMI9</accession>
<keyword evidence="10" id="KW-0067">ATP-binding</keyword>
<dbReference type="Pfam" id="PF00072">
    <property type="entry name" value="Response_reg"/>
    <property type="match status" value="2"/>
</dbReference>
<comment type="subcellular location">
    <subcellularLocation>
        <location evidence="2">Cell membrane</location>
        <topology evidence="2">Multi-pass membrane protein</topology>
    </subcellularLocation>
</comment>
<name>A0ABW4XMI9_9GAMM</name>
<evidence type="ECO:0000256" key="17">
    <source>
        <dbReference type="SAM" id="MobiDB-lite"/>
    </source>
</evidence>
<dbReference type="InterPro" id="IPR003594">
    <property type="entry name" value="HATPase_dom"/>
</dbReference>
<dbReference type="RefSeq" id="WP_345339277.1">
    <property type="nucleotide sequence ID" value="NZ_BAABLI010000008.1"/>
</dbReference>
<keyword evidence="5 15" id="KW-0597">Phosphoprotein</keyword>
<dbReference type="Pfam" id="PF02518">
    <property type="entry name" value="HATPase_c"/>
    <property type="match status" value="1"/>
</dbReference>
<dbReference type="InterPro" id="IPR004358">
    <property type="entry name" value="Sig_transdc_His_kin-like_C"/>
</dbReference>
<dbReference type="SMART" id="SM00388">
    <property type="entry name" value="HisKA"/>
    <property type="match status" value="1"/>
</dbReference>
<dbReference type="SUPFAM" id="SSF52172">
    <property type="entry name" value="CheY-like"/>
    <property type="match status" value="2"/>
</dbReference>
<evidence type="ECO:0000256" key="12">
    <source>
        <dbReference type="ARBA" id="ARBA00023012"/>
    </source>
</evidence>
<dbReference type="Pfam" id="PF01627">
    <property type="entry name" value="Hpt"/>
    <property type="match status" value="1"/>
</dbReference>
<reference evidence="24" key="1">
    <citation type="journal article" date="2019" name="Int. J. Syst. Evol. Microbiol.">
        <title>The Global Catalogue of Microorganisms (GCM) 10K type strain sequencing project: providing services to taxonomists for standard genome sequencing and annotation.</title>
        <authorList>
            <consortium name="The Broad Institute Genomics Platform"/>
            <consortium name="The Broad Institute Genome Sequencing Center for Infectious Disease"/>
            <person name="Wu L."/>
            <person name="Ma J."/>
        </authorList>
    </citation>
    <scope>NUCLEOTIDE SEQUENCE [LARGE SCALE GENOMIC DNA]</scope>
    <source>
        <strain evidence="24">CGMCC 1.10992</strain>
    </source>
</reference>
<evidence type="ECO:0000313" key="24">
    <source>
        <dbReference type="Proteomes" id="UP001597380"/>
    </source>
</evidence>
<dbReference type="Proteomes" id="UP001597380">
    <property type="component" value="Unassembled WGS sequence"/>
</dbReference>
<keyword evidence="13 18" id="KW-0472">Membrane</keyword>
<sequence length="967" mass="106904">MVNRTHPKQSMAVQVIKMICGAYLAIAALLITVQLTYTHNNMNDRLEELVSGILESFGPGIAKSLWTYDDSLLNAQLVGLYNLPYVEGVEVVDFDGNRVASVGDTPATSTNINEFQTVSPRTLPLFYNQQRQDTPLGQLIIYADDEWVSELIYERATLTIANSVISLVLIMGVALLVIQKRLHTPLKSFTEHVARLSQRSDHKKEDSEHLQLQGNRELSQLAQAFNRLIRRIDIQVSQLEEAKDKAEKEIQARITADNALQKLNEELEERVIKRTNELRATNKLLRSAKDEAELASKAKGEFLANMSHEIRTPMNAIIGLTDLALKTELDDKQFDYLKKVKASASTLLGILNDILDFSKVEAGKLDMEMIPFEMVDILDNLSNMVSLIAEEKGLELVFRCHPDMPTSFIGDPLRLGQILINLCNNAVKFTSQGEIEVNINCDQCDERNALLHFSVRDTGIGLTDEQQSKLFDKFSQADNSTTRKFGGTGLGLAISRRLVEMMGGEIWVESEFGKGSCFHFTARYQLPEKESLNSEPPQELNALNVLVVDDNDAARITLVEMLESLKMKAVALPSGEQALKHLAEEGQSYDLIMMDYKMPGMNGIQACEKLNQLPQHAKTPTVVLVTAYGSEGLRNQAREAGAAATLVKPLNTSALFDTLMELKGADSVYSRQGDKSSDLHNEVPDLSGYRLLLAEDNPINQQVARELLSCSGANVEVANNGTEAVCKVQSAPYDAVLMDIQMPEMDGYEATKTIRSDARYEKLSILAMTANAMKGDREKCLAMGMNGHIAKPISQKQLFSTLVRWLPSKPVAPDYLDSETTSDCEQTAHTAEPTAPEPTSEIAVFSDSDLVNSESGLATLLGNQEVYAQAMQMFLDHYSELAEEMAGYLSAQDFEAGRKQMHAIKGVAGNLGLKRLFGITQAYEKALKTDTVNAAEVVELQEQLSQLMPEQLAEINRYLAAQMVGAG</sequence>
<feature type="domain" description="HPt" evidence="22">
    <location>
        <begin position="863"/>
        <end position="962"/>
    </location>
</feature>
<feature type="domain" description="Response regulatory" evidence="20">
    <location>
        <begin position="544"/>
        <end position="663"/>
    </location>
</feature>
<dbReference type="SUPFAM" id="SSF47226">
    <property type="entry name" value="Histidine-containing phosphotransfer domain, HPT domain"/>
    <property type="match status" value="1"/>
</dbReference>
<evidence type="ECO:0000256" key="3">
    <source>
        <dbReference type="ARBA" id="ARBA00012438"/>
    </source>
</evidence>
<feature type="modified residue" description="Phosphohistidine" evidence="14">
    <location>
        <position position="902"/>
    </location>
</feature>
<dbReference type="Pfam" id="PF17149">
    <property type="entry name" value="CHASE5"/>
    <property type="match status" value="1"/>
</dbReference>
<dbReference type="InterPro" id="IPR036097">
    <property type="entry name" value="HisK_dim/P_sf"/>
</dbReference>
<dbReference type="InterPro" id="IPR008207">
    <property type="entry name" value="Sig_transdc_His_kin_Hpt_dom"/>
</dbReference>
<dbReference type="Gene3D" id="1.10.287.130">
    <property type="match status" value="1"/>
</dbReference>
<feature type="domain" description="HAMP" evidence="21">
    <location>
        <begin position="180"/>
        <end position="237"/>
    </location>
</feature>
<dbReference type="SMART" id="SM00387">
    <property type="entry name" value="HATPase_c"/>
    <property type="match status" value="1"/>
</dbReference>
<feature type="domain" description="Histidine kinase" evidence="19">
    <location>
        <begin position="305"/>
        <end position="526"/>
    </location>
</feature>
<dbReference type="SUPFAM" id="SSF55874">
    <property type="entry name" value="ATPase domain of HSP90 chaperone/DNA topoisomerase II/histidine kinase"/>
    <property type="match status" value="1"/>
</dbReference>
<evidence type="ECO:0000256" key="10">
    <source>
        <dbReference type="ARBA" id="ARBA00022840"/>
    </source>
</evidence>
<dbReference type="Gene3D" id="1.20.120.160">
    <property type="entry name" value="HPT domain"/>
    <property type="match status" value="1"/>
</dbReference>
<proteinExistence type="predicted"/>
<evidence type="ECO:0000259" key="20">
    <source>
        <dbReference type="PROSITE" id="PS50110"/>
    </source>
</evidence>
<feature type="modified residue" description="4-aspartylphosphate" evidence="15">
    <location>
        <position position="739"/>
    </location>
</feature>
<evidence type="ECO:0000256" key="8">
    <source>
        <dbReference type="ARBA" id="ARBA00022741"/>
    </source>
</evidence>
<evidence type="ECO:0000259" key="22">
    <source>
        <dbReference type="PROSITE" id="PS50894"/>
    </source>
</evidence>
<feature type="transmembrane region" description="Helical" evidence="18">
    <location>
        <begin position="12"/>
        <end position="37"/>
    </location>
</feature>
<evidence type="ECO:0000256" key="15">
    <source>
        <dbReference type="PROSITE-ProRule" id="PRU00169"/>
    </source>
</evidence>
<dbReference type="InterPro" id="IPR001789">
    <property type="entry name" value="Sig_transdc_resp-reg_receiver"/>
</dbReference>
<feature type="domain" description="Response regulatory" evidence="20">
    <location>
        <begin position="690"/>
        <end position="806"/>
    </location>
</feature>
<dbReference type="SMART" id="SM00448">
    <property type="entry name" value="REC"/>
    <property type="match status" value="2"/>
</dbReference>
<dbReference type="EMBL" id="JBHUHT010000012">
    <property type="protein sequence ID" value="MFD2096339.1"/>
    <property type="molecule type" value="Genomic_DNA"/>
</dbReference>
<evidence type="ECO:0000256" key="16">
    <source>
        <dbReference type="SAM" id="Coils"/>
    </source>
</evidence>
<evidence type="ECO:0000256" key="2">
    <source>
        <dbReference type="ARBA" id="ARBA00004651"/>
    </source>
</evidence>
<evidence type="ECO:0000259" key="21">
    <source>
        <dbReference type="PROSITE" id="PS50885"/>
    </source>
</evidence>
<keyword evidence="24" id="KW-1185">Reference proteome</keyword>
<dbReference type="SMART" id="SM00304">
    <property type="entry name" value="HAMP"/>
    <property type="match status" value="1"/>
</dbReference>
<gene>
    <name evidence="23" type="ORF">ACFSJ3_10120</name>
</gene>
<dbReference type="PANTHER" id="PTHR45339">
    <property type="entry name" value="HYBRID SIGNAL TRANSDUCTION HISTIDINE KINASE J"/>
    <property type="match status" value="1"/>
</dbReference>
<dbReference type="Gene3D" id="3.30.565.10">
    <property type="entry name" value="Histidine kinase-like ATPase, C-terminal domain"/>
    <property type="match status" value="1"/>
</dbReference>
<dbReference type="Pfam" id="PF00512">
    <property type="entry name" value="HisKA"/>
    <property type="match status" value="1"/>
</dbReference>
<evidence type="ECO:0000259" key="19">
    <source>
        <dbReference type="PROSITE" id="PS50109"/>
    </source>
</evidence>
<dbReference type="PROSITE" id="PS50885">
    <property type="entry name" value="HAMP"/>
    <property type="match status" value="1"/>
</dbReference>
<dbReference type="InterPro" id="IPR011006">
    <property type="entry name" value="CheY-like_superfamily"/>
</dbReference>
<dbReference type="InterPro" id="IPR003660">
    <property type="entry name" value="HAMP_dom"/>
</dbReference>
<dbReference type="InterPro" id="IPR003661">
    <property type="entry name" value="HisK_dim/P_dom"/>
</dbReference>
<evidence type="ECO:0000256" key="13">
    <source>
        <dbReference type="ARBA" id="ARBA00023136"/>
    </source>
</evidence>
<evidence type="ECO:0000256" key="14">
    <source>
        <dbReference type="PROSITE-ProRule" id="PRU00110"/>
    </source>
</evidence>
<evidence type="ECO:0000256" key="7">
    <source>
        <dbReference type="ARBA" id="ARBA00022692"/>
    </source>
</evidence>
<dbReference type="PANTHER" id="PTHR45339:SF1">
    <property type="entry name" value="HYBRID SIGNAL TRANSDUCTION HISTIDINE KINASE J"/>
    <property type="match status" value="1"/>
</dbReference>
<dbReference type="PROSITE" id="PS50110">
    <property type="entry name" value="RESPONSE_REGULATORY"/>
    <property type="match status" value="2"/>
</dbReference>